<dbReference type="Gene3D" id="3.20.20.30">
    <property type="entry name" value="Luciferase-like domain"/>
    <property type="match status" value="1"/>
</dbReference>
<protein>
    <submittedName>
        <fullName evidence="4">Probable F420-dependent oxidoreductase, Rv3093c family</fullName>
    </submittedName>
</protein>
<evidence type="ECO:0000256" key="2">
    <source>
        <dbReference type="SAM" id="MobiDB-lite"/>
    </source>
</evidence>
<evidence type="ECO:0000256" key="1">
    <source>
        <dbReference type="ARBA" id="ARBA00023002"/>
    </source>
</evidence>
<dbReference type="PANTHER" id="PTHR43244:SF1">
    <property type="entry name" value="5,10-METHYLENETETRAHYDROMETHANOPTERIN REDUCTASE"/>
    <property type="match status" value="1"/>
</dbReference>
<dbReference type="Proteomes" id="UP000199614">
    <property type="component" value="Unassembled WGS sequence"/>
</dbReference>
<dbReference type="STRING" id="260086.SAMN05216207_102185"/>
<feature type="domain" description="Luciferase-like" evidence="3">
    <location>
        <begin position="16"/>
        <end position="299"/>
    </location>
</feature>
<dbReference type="InterPro" id="IPR036661">
    <property type="entry name" value="Luciferase-like_sf"/>
</dbReference>
<dbReference type="GO" id="GO:0016705">
    <property type="term" value="F:oxidoreductase activity, acting on paired donors, with incorporation or reduction of molecular oxygen"/>
    <property type="evidence" value="ECO:0007669"/>
    <property type="project" value="InterPro"/>
</dbReference>
<sequence length="338" mass="35440">MPPLGVTMPVDDGLGVPEYVRLARAAEAAGYDSVWCGEVAGPEVFSLLGVLAASTSQVRLGTGIANVYARSAALAAMGFATLSSAAPGRVLAGLGASSPMVVRDWHGREHDRPLATVEGYVTALRSAWAGERVRVEHPRTHGFRSSLLPPQVPPVVLAAMNPRMLRLAGRVADGVFLTWCPPDEVPGLLAHVRAGEAEAGRPPGSVWAMASYWAYAGDRYDEAMTRMRRLVLQYAMVPTHRGSFAGAWDDLDRATERWRGGDRAGALALVPDAAVHRLCAVGDGAHVAGRAADLRAAGIALPVLLTPGAEPGDLDGPLDTVARTADAAAGRTDEPRPA</sequence>
<evidence type="ECO:0000313" key="5">
    <source>
        <dbReference type="Proteomes" id="UP000199614"/>
    </source>
</evidence>
<evidence type="ECO:0000313" key="4">
    <source>
        <dbReference type="EMBL" id="SFN79084.1"/>
    </source>
</evidence>
<feature type="region of interest" description="Disordered" evidence="2">
    <location>
        <begin position="311"/>
        <end position="338"/>
    </location>
</feature>
<dbReference type="PANTHER" id="PTHR43244">
    <property type="match status" value="1"/>
</dbReference>
<evidence type="ECO:0000259" key="3">
    <source>
        <dbReference type="Pfam" id="PF00296"/>
    </source>
</evidence>
<reference evidence="4 5" key="1">
    <citation type="submission" date="2016-10" db="EMBL/GenBank/DDBJ databases">
        <authorList>
            <person name="de Groot N.N."/>
        </authorList>
    </citation>
    <scope>NUCLEOTIDE SEQUENCE [LARGE SCALE GENOMIC DNA]</scope>
    <source>
        <strain evidence="4 5">CGMCC 4.1877</strain>
    </source>
</reference>
<dbReference type="CDD" id="cd01097">
    <property type="entry name" value="Tetrahydromethanopterin_reductase"/>
    <property type="match status" value="1"/>
</dbReference>
<dbReference type="AlphaFoldDB" id="A0A1I5BWP4"/>
<dbReference type="EMBL" id="FOUY01000021">
    <property type="protein sequence ID" value="SFN79084.1"/>
    <property type="molecule type" value="Genomic_DNA"/>
</dbReference>
<accession>A0A1I5BWP4</accession>
<dbReference type="SUPFAM" id="SSF51679">
    <property type="entry name" value="Bacterial luciferase-like"/>
    <property type="match status" value="1"/>
</dbReference>
<dbReference type="InterPro" id="IPR011251">
    <property type="entry name" value="Luciferase-like_dom"/>
</dbReference>
<dbReference type="InterPro" id="IPR050564">
    <property type="entry name" value="F420-G6PD/mer"/>
</dbReference>
<organism evidence="4 5">
    <name type="scientific">Pseudonocardia ammonioxydans</name>
    <dbReference type="NCBI Taxonomy" id="260086"/>
    <lineage>
        <taxon>Bacteria</taxon>
        <taxon>Bacillati</taxon>
        <taxon>Actinomycetota</taxon>
        <taxon>Actinomycetes</taxon>
        <taxon>Pseudonocardiales</taxon>
        <taxon>Pseudonocardiaceae</taxon>
        <taxon>Pseudonocardia</taxon>
    </lineage>
</organism>
<feature type="compositionally biased region" description="Low complexity" evidence="2">
    <location>
        <begin position="319"/>
        <end position="330"/>
    </location>
</feature>
<keyword evidence="5" id="KW-1185">Reference proteome</keyword>
<dbReference type="Pfam" id="PF00296">
    <property type="entry name" value="Bac_luciferase"/>
    <property type="match status" value="1"/>
</dbReference>
<keyword evidence="1" id="KW-0560">Oxidoreductase</keyword>
<proteinExistence type="predicted"/>
<gene>
    <name evidence="4" type="ORF">SAMN05216207_102185</name>
</gene>
<name>A0A1I5BWP4_PSUAM</name>